<feature type="domain" description="DUF7730" evidence="1">
    <location>
        <begin position="11"/>
        <end position="203"/>
    </location>
</feature>
<dbReference type="EMBL" id="JAAOAM010000160">
    <property type="protein sequence ID" value="KAF5542861.1"/>
    <property type="molecule type" value="Genomic_DNA"/>
</dbReference>
<evidence type="ECO:0000313" key="2">
    <source>
        <dbReference type="EMBL" id="KAF5542861.1"/>
    </source>
</evidence>
<organism evidence="2 3">
    <name type="scientific">Fusarium mexicanum</name>
    <dbReference type="NCBI Taxonomy" id="751941"/>
    <lineage>
        <taxon>Eukaryota</taxon>
        <taxon>Fungi</taxon>
        <taxon>Dikarya</taxon>
        <taxon>Ascomycota</taxon>
        <taxon>Pezizomycotina</taxon>
        <taxon>Sordariomycetes</taxon>
        <taxon>Hypocreomycetidae</taxon>
        <taxon>Hypocreales</taxon>
        <taxon>Nectriaceae</taxon>
        <taxon>Fusarium</taxon>
        <taxon>Fusarium fujikuroi species complex</taxon>
    </lineage>
</organism>
<keyword evidence="3" id="KW-1185">Reference proteome</keyword>
<dbReference type="Pfam" id="PF24864">
    <property type="entry name" value="DUF7730"/>
    <property type="match status" value="1"/>
</dbReference>
<reference evidence="2 3" key="1">
    <citation type="submission" date="2020-05" db="EMBL/GenBank/DDBJ databases">
        <title>Identification and distribution of gene clusters putatively required for synthesis of sphingolipid metabolism inhibitors in phylogenetically diverse species of the filamentous fungus Fusarium.</title>
        <authorList>
            <person name="Kim H.-S."/>
            <person name="Busman M."/>
            <person name="Brown D.W."/>
            <person name="Divon H."/>
            <person name="Uhlig S."/>
            <person name="Proctor R.H."/>
        </authorList>
    </citation>
    <scope>NUCLEOTIDE SEQUENCE [LARGE SCALE GENOMIC DNA]</scope>
    <source>
        <strain evidence="2 3">NRRL 53147</strain>
    </source>
</reference>
<dbReference type="InterPro" id="IPR056632">
    <property type="entry name" value="DUF7730"/>
</dbReference>
<dbReference type="Proteomes" id="UP000522262">
    <property type="component" value="Unassembled WGS sequence"/>
</dbReference>
<proteinExistence type="predicted"/>
<dbReference type="PANTHER" id="PTHR38790">
    <property type="entry name" value="2EXR DOMAIN-CONTAINING PROTEIN-RELATED"/>
    <property type="match status" value="1"/>
</dbReference>
<protein>
    <recommendedName>
        <fullName evidence="1">DUF7730 domain-containing protein</fullName>
    </recommendedName>
</protein>
<dbReference type="AlphaFoldDB" id="A0A8H5IU65"/>
<comment type="caution">
    <text evidence="2">The sequence shown here is derived from an EMBL/GenBank/DDBJ whole genome shotgun (WGS) entry which is preliminary data.</text>
</comment>
<evidence type="ECO:0000313" key="3">
    <source>
        <dbReference type="Proteomes" id="UP000522262"/>
    </source>
</evidence>
<evidence type="ECO:0000259" key="1">
    <source>
        <dbReference type="Pfam" id="PF24864"/>
    </source>
</evidence>
<accession>A0A8H5IU65</accession>
<gene>
    <name evidence="2" type="ORF">FMEXI_7263</name>
</gene>
<sequence length="272" mass="31284">MAIRFGDCSLQSQSPFFANVPPEIRNMTLINLFGKRRLHIECAPQPSGNDWEHKARDRPTVPQRTHFLCFEGPCRNFHYDEEDGHRKCHLSSGFILTCKRAFEQYIKILYQTNTFESEAIDEFMEFQSSQIAPDLNHLLTHINTPVSIKFSDLVCYGSGLERTRRPQPINFTMMCHTLSEMKQQLNLRFHVYMRNGEPWPRHTAESKSLAGQAIKFGLETLVGNGQVTCVIDGCGMDGFSELVKGIWSEKLEGGLKLRMCRHKPSEPLWLVF</sequence>
<name>A0A8H5IU65_9HYPO</name>